<dbReference type="PANTHER" id="PTHR43584:SF3">
    <property type="entry name" value="BIFUNCTIONAL PROTEIN GLMU"/>
    <property type="match status" value="1"/>
</dbReference>
<feature type="binding site" evidence="18">
    <location>
        <position position="436"/>
    </location>
    <ligand>
        <name>acetyl-CoA</name>
        <dbReference type="ChEBI" id="CHEBI:57288"/>
    </ligand>
</feature>
<dbReference type="Gene3D" id="3.90.550.10">
    <property type="entry name" value="Spore Coat Polysaccharide Biosynthesis Protein SpsA, Chain A"/>
    <property type="match status" value="1"/>
</dbReference>
<evidence type="ECO:0000256" key="11">
    <source>
        <dbReference type="ARBA" id="ARBA00022984"/>
    </source>
</evidence>
<dbReference type="PANTHER" id="PTHR43584">
    <property type="entry name" value="NUCLEOTIDYL TRANSFERASE"/>
    <property type="match status" value="1"/>
</dbReference>
<dbReference type="InterPro" id="IPR029044">
    <property type="entry name" value="Nucleotide-diphossugar_trans"/>
</dbReference>
<comment type="subunit">
    <text evidence="18">Homotrimer.</text>
</comment>
<keyword evidence="10 18" id="KW-0133">Cell shape</keyword>
<dbReference type="RefSeq" id="WP_066923584.1">
    <property type="nucleotide sequence ID" value="NZ_CP011971.1"/>
</dbReference>
<evidence type="ECO:0000256" key="3">
    <source>
        <dbReference type="ARBA" id="ARBA00007947"/>
    </source>
</evidence>
<feature type="binding site" evidence="18">
    <location>
        <position position="419"/>
    </location>
    <ligand>
        <name>acetyl-CoA</name>
        <dbReference type="ChEBI" id="CHEBI:57288"/>
    </ligand>
</feature>
<evidence type="ECO:0000313" key="22">
    <source>
        <dbReference type="Proteomes" id="UP000070250"/>
    </source>
</evidence>
<keyword evidence="4 18" id="KW-0963">Cytoplasm</keyword>
<dbReference type="GO" id="GO:0071555">
    <property type="term" value="P:cell wall organization"/>
    <property type="evidence" value="ECO:0007669"/>
    <property type="project" value="UniProtKB-KW"/>
</dbReference>
<dbReference type="InterPro" id="IPR005882">
    <property type="entry name" value="Bifunctional_GlmU"/>
</dbReference>
<comment type="subcellular location">
    <subcellularLocation>
        <location evidence="1 18">Cytoplasm</location>
    </subcellularLocation>
</comment>
<feature type="binding site" evidence="18">
    <location>
        <position position="362"/>
    </location>
    <ligand>
        <name>UDP-N-acetyl-alpha-D-glucosamine</name>
        <dbReference type="ChEBI" id="CHEBI:57705"/>
    </ligand>
</feature>
<feature type="binding site" evidence="18">
    <location>
        <begin position="382"/>
        <end position="383"/>
    </location>
    <ligand>
        <name>acetyl-CoA</name>
        <dbReference type="ChEBI" id="CHEBI:57288"/>
    </ligand>
</feature>
<evidence type="ECO:0000256" key="1">
    <source>
        <dbReference type="ARBA" id="ARBA00004496"/>
    </source>
</evidence>
<dbReference type="GO" id="GO:0000902">
    <property type="term" value="P:cell morphogenesis"/>
    <property type="evidence" value="ECO:0007669"/>
    <property type="project" value="UniProtKB-UniRule"/>
</dbReference>
<comment type="pathway">
    <text evidence="18">Bacterial outer membrane biogenesis; LPS lipid A biosynthesis.</text>
</comment>
<dbReference type="GO" id="GO:0009252">
    <property type="term" value="P:peptidoglycan biosynthetic process"/>
    <property type="evidence" value="ECO:0007669"/>
    <property type="project" value="UniProtKB-UniRule"/>
</dbReference>
<keyword evidence="22" id="KW-1185">Reference proteome</keyword>
<comment type="catalytic activity">
    <reaction evidence="16 18">
        <text>N-acetyl-alpha-D-glucosamine 1-phosphate + UTP + H(+) = UDP-N-acetyl-alpha-D-glucosamine + diphosphate</text>
        <dbReference type="Rhea" id="RHEA:13509"/>
        <dbReference type="ChEBI" id="CHEBI:15378"/>
        <dbReference type="ChEBI" id="CHEBI:33019"/>
        <dbReference type="ChEBI" id="CHEBI:46398"/>
        <dbReference type="ChEBI" id="CHEBI:57705"/>
        <dbReference type="ChEBI" id="CHEBI:57776"/>
        <dbReference type="EC" id="2.7.7.23"/>
    </reaction>
</comment>
<dbReference type="UniPathway" id="UPA00113">
    <property type="reaction ID" value="UER00532"/>
</dbReference>
<evidence type="ECO:0000256" key="10">
    <source>
        <dbReference type="ARBA" id="ARBA00022960"/>
    </source>
</evidence>
<feature type="binding site" evidence="18">
    <location>
        <position position="150"/>
    </location>
    <ligand>
        <name>UDP-N-acetyl-alpha-D-glucosamine</name>
        <dbReference type="ChEBI" id="CHEBI:57705"/>
    </ligand>
</feature>
<feature type="binding site" evidence="18">
    <location>
        <position position="373"/>
    </location>
    <ligand>
        <name>UDP-N-acetyl-alpha-D-glucosamine</name>
        <dbReference type="ChEBI" id="CHEBI:57705"/>
    </ligand>
</feature>
<feature type="region of interest" description="N-acetyltransferase" evidence="18">
    <location>
        <begin position="247"/>
        <end position="461"/>
    </location>
</feature>
<evidence type="ECO:0000256" key="14">
    <source>
        <dbReference type="ARBA" id="ARBA00023316"/>
    </source>
</evidence>
<feature type="binding site" evidence="18">
    <location>
        <begin position="6"/>
        <end position="9"/>
    </location>
    <ligand>
        <name>UDP-N-acetyl-alpha-D-glucosamine</name>
        <dbReference type="ChEBI" id="CHEBI:57705"/>
    </ligand>
</feature>
<evidence type="ECO:0000256" key="18">
    <source>
        <dbReference type="HAMAP-Rule" id="MF_01631"/>
    </source>
</evidence>
<keyword evidence="12 18" id="KW-0511">Multifunctional enzyme</keyword>
<comment type="pathway">
    <text evidence="18">Nucleotide-sugar biosynthesis; UDP-N-acetyl-alpha-D-glucosamine biosynthesis; UDP-N-acetyl-alpha-D-glucosamine from N-acetyl-alpha-D-glucosamine 1-phosphate: step 1/1.</text>
</comment>
<feature type="binding site" evidence="18">
    <location>
        <position position="347"/>
    </location>
    <ligand>
        <name>UDP-N-acetyl-alpha-D-glucosamine</name>
        <dbReference type="ChEBI" id="CHEBI:57705"/>
    </ligand>
</feature>
<dbReference type="Proteomes" id="UP000070250">
    <property type="component" value="Chromosome"/>
</dbReference>
<feature type="binding site" evidence="18">
    <location>
        <position position="135"/>
    </location>
    <ligand>
        <name>UDP-N-acetyl-alpha-D-glucosamine</name>
        <dbReference type="ChEBI" id="CHEBI:57705"/>
    </ligand>
</feature>
<feature type="domain" description="Mannose-1-phosphate guanyltransferase C-terminal" evidence="20">
    <location>
        <begin position="259"/>
        <end position="350"/>
    </location>
</feature>
<accession>A0A127FER2</accession>
<dbReference type="NCBIfam" id="TIGR01173">
    <property type="entry name" value="glmU"/>
    <property type="match status" value="1"/>
</dbReference>
<comment type="pathway">
    <text evidence="18">Nucleotide-sugar biosynthesis; UDP-N-acetyl-alpha-D-glucosamine biosynthesis; N-acetyl-alpha-D-glucosamine 1-phosphate from alpha-D-glucosamine 6-phosphate (route II): step 2/2.</text>
</comment>
<dbReference type="AlphaFoldDB" id="A0A127FER2"/>
<dbReference type="UniPathway" id="UPA00973"/>
<evidence type="ECO:0000256" key="16">
    <source>
        <dbReference type="ARBA" id="ARBA00048493"/>
    </source>
</evidence>
<dbReference type="InterPro" id="IPR056729">
    <property type="entry name" value="GMPPB_C"/>
</dbReference>
<evidence type="ECO:0000256" key="2">
    <source>
        <dbReference type="ARBA" id="ARBA00007707"/>
    </source>
</evidence>
<dbReference type="InterPro" id="IPR025877">
    <property type="entry name" value="MobA-like_NTP_Trfase"/>
</dbReference>
<feature type="region of interest" description="Linker" evidence="18">
    <location>
        <begin position="226"/>
        <end position="246"/>
    </location>
</feature>
<organism evidence="21 22">
    <name type="scientific">Steroidobacter denitrificans</name>
    <dbReference type="NCBI Taxonomy" id="465721"/>
    <lineage>
        <taxon>Bacteria</taxon>
        <taxon>Pseudomonadati</taxon>
        <taxon>Pseudomonadota</taxon>
        <taxon>Gammaproteobacteria</taxon>
        <taxon>Steroidobacterales</taxon>
        <taxon>Steroidobacteraceae</taxon>
        <taxon>Steroidobacter</taxon>
    </lineage>
</organism>
<dbReference type="GO" id="GO:0006048">
    <property type="term" value="P:UDP-N-acetylglucosamine biosynthetic process"/>
    <property type="evidence" value="ECO:0007669"/>
    <property type="project" value="UniProtKB-UniPathway"/>
</dbReference>
<dbReference type="CDD" id="cd02540">
    <property type="entry name" value="GT2_GlmU_N_bac"/>
    <property type="match status" value="1"/>
</dbReference>
<evidence type="ECO:0000256" key="17">
    <source>
        <dbReference type="ARBA" id="ARBA00049628"/>
    </source>
</evidence>
<dbReference type="GO" id="GO:0009245">
    <property type="term" value="P:lipid A biosynthetic process"/>
    <property type="evidence" value="ECO:0007669"/>
    <property type="project" value="UniProtKB-UniRule"/>
</dbReference>
<feature type="binding site" evidence="18">
    <location>
        <position position="329"/>
    </location>
    <ligand>
        <name>UDP-N-acetyl-alpha-D-glucosamine</name>
        <dbReference type="ChEBI" id="CHEBI:57705"/>
    </ligand>
</feature>
<dbReference type="Pfam" id="PF25087">
    <property type="entry name" value="GMPPB_C"/>
    <property type="match status" value="1"/>
</dbReference>
<dbReference type="GO" id="GO:0003977">
    <property type="term" value="F:UDP-N-acetylglucosamine diphosphorylase activity"/>
    <property type="evidence" value="ECO:0007669"/>
    <property type="project" value="UniProtKB-UniRule"/>
</dbReference>
<dbReference type="Gene3D" id="2.160.10.10">
    <property type="entry name" value="Hexapeptide repeat proteins"/>
    <property type="match status" value="1"/>
</dbReference>
<feature type="binding site" evidence="18">
    <location>
        <position position="223"/>
    </location>
    <ligand>
        <name>UDP-N-acetyl-alpha-D-glucosamine</name>
        <dbReference type="ChEBI" id="CHEBI:57705"/>
    </ligand>
</feature>
<dbReference type="EC" id="2.7.7.23" evidence="18"/>
<dbReference type="GO" id="GO:0019134">
    <property type="term" value="F:glucosamine-1-phosphate N-acetyltransferase activity"/>
    <property type="evidence" value="ECO:0007669"/>
    <property type="project" value="UniProtKB-UniRule"/>
</dbReference>
<evidence type="ECO:0000256" key="6">
    <source>
        <dbReference type="ARBA" id="ARBA00022695"/>
    </source>
</evidence>
<evidence type="ECO:0000256" key="9">
    <source>
        <dbReference type="ARBA" id="ARBA00022842"/>
    </source>
</evidence>
<feature type="binding site" evidence="18">
    <location>
        <position position="401"/>
    </location>
    <ligand>
        <name>acetyl-CoA</name>
        <dbReference type="ChEBI" id="CHEBI:57288"/>
    </ligand>
</feature>
<dbReference type="EMBL" id="CP011971">
    <property type="protein sequence ID" value="AMN48419.1"/>
    <property type="molecule type" value="Genomic_DNA"/>
</dbReference>
<feature type="binding site" evidence="18">
    <location>
        <position position="100"/>
    </location>
    <ligand>
        <name>Mg(2+)</name>
        <dbReference type="ChEBI" id="CHEBI:18420"/>
    </ligand>
</feature>
<keyword evidence="14 18" id="KW-0961">Cell wall biogenesis/degradation</keyword>
<comment type="similarity">
    <text evidence="3 18">In the N-terminal section; belongs to the N-acetylglucosamine-1-phosphate uridyltransferase family.</text>
</comment>
<feature type="binding site" evidence="18">
    <location>
        <begin position="76"/>
        <end position="77"/>
    </location>
    <ligand>
        <name>UDP-N-acetyl-alpha-D-glucosamine</name>
        <dbReference type="ChEBI" id="CHEBI:57705"/>
    </ligand>
</feature>
<keyword evidence="7 18" id="KW-0479">Metal-binding</keyword>
<dbReference type="CDD" id="cd03353">
    <property type="entry name" value="LbH_GlmU_C"/>
    <property type="match status" value="1"/>
</dbReference>
<dbReference type="InterPro" id="IPR001451">
    <property type="entry name" value="Hexapep"/>
</dbReference>
<dbReference type="Pfam" id="PF12804">
    <property type="entry name" value="NTP_transf_3"/>
    <property type="match status" value="1"/>
</dbReference>
<feature type="binding site" evidence="18">
    <location>
        <position position="20"/>
    </location>
    <ligand>
        <name>UDP-N-acetyl-alpha-D-glucosamine</name>
        <dbReference type="ChEBI" id="CHEBI:57705"/>
    </ligand>
</feature>
<feature type="binding site" evidence="18">
    <location>
        <position position="223"/>
    </location>
    <ligand>
        <name>Mg(2+)</name>
        <dbReference type="ChEBI" id="CHEBI:18420"/>
    </ligand>
</feature>
<evidence type="ECO:0000256" key="4">
    <source>
        <dbReference type="ARBA" id="ARBA00022490"/>
    </source>
</evidence>
<keyword evidence="9 18" id="KW-0460">Magnesium</keyword>
<keyword evidence="6 18" id="KW-0548">Nucleotidyltransferase</keyword>
<dbReference type="InterPro" id="IPR011004">
    <property type="entry name" value="Trimer_LpxA-like_sf"/>
</dbReference>
<evidence type="ECO:0000256" key="8">
    <source>
        <dbReference type="ARBA" id="ARBA00022737"/>
    </source>
</evidence>
<evidence type="ECO:0000259" key="20">
    <source>
        <dbReference type="Pfam" id="PF25087"/>
    </source>
</evidence>
<keyword evidence="11 18" id="KW-0573">Peptidoglycan synthesis</keyword>
<evidence type="ECO:0000313" key="21">
    <source>
        <dbReference type="EMBL" id="AMN48419.1"/>
    </source>
</evidence>
<dbReference type="SUPFAM" id="SSF53448">
    <property type="entry name" value="Nucleotide-diphospho-sugar transferases"/>
    <property type="match status" value="1"/>
</dbReference>
<evidence type="ECO:0000259" key="19">
    <source>
        <dbReference type="Pfam" id="PF12804"/>
    </source>
</evidence>
<protein>
    <recommendedName>
        <fullName evidence="18">Bifunctional protein GlmU</fullName>
    </recommendedName>
    <domain>
        <recommendedName>
            <fullName evidence="18">UDP-N-acetylglucosamine pyrophosphorylase</fullName>
            <ecNumber evidence="18">2.7.7.23</ecNumber>
        </recommendedName>
        <alternativeName>
            <fullName evidence="18">N-acetylglucosamine-1-phosphate uridyltransferase</fullName>
        </alternativeName>
    </domain>
    <domain>
        <recommendedName>
            <fullName evidence="18">Glucosamine-1-phosphate N-acetyltransferase</fullName>
            <ecNumber evidence="18">2.3.1.157</ecNumber>
        </recommendedName>
    </domain>
</protein>
<dbReference type="InterPro" id="IPR050065">
    <property type="entry name" value="GlmU-like"/>
</dbReference>
<keyword evidence="8 18" id="KW-0677">Repeat</keyword>
<dbReference type="KEGG" id="sdf:ACG33_15200"/>
<feature type="active site" description="Proton acceptor" evidence="18">
    <location>
        <position position="359"/>
    </location>
</feature>
<dbReference type="OrthoDB" id="9775031at2"/>
<evidence type="ECO:0000256" key="5">
    <source>
        <dbReference type="ARBA" id="ARBA00022679"/>
    </source>
</evidence>
<keyword evidence="5 18" id="KW-0808">Transferase</keyword>
<comment type="cofactor">
    <cofactor evidence="18">
        <name>Mg(2+)</name>
        <dbReference type="ChEBI" id="CHEBI:18420"/>
    </cofactor>
    <text evidence="18">Binds 1 Mg(2+) ion per subunit.</text>
</comment>
<dbReference type="EC" id="2.3.1.157" evidence="18"/>
<feature type="binding site" evidence="18">
    <location>
        <position position="165"/>
    </location>
    <ligand>
        <name>UDP-N-acetyl-alpha-D-glucosamine</name>
        <dbReference type="ChEBI" id="CHEBI:57705"/>
    </ligand>
</feature>
<feature type="region of interest" description="Pyrophosphorylase" evidence="18">
    <location>
        <begin position="1"/>
        <end position="225"/>
    </location>
</feature>
<dbReference type="HAMAP" id="MF_01631">
    <property type="entry name" value="GlmU"/>
    <property type="match status" value="1"/>
</dbReference>
<feature type="binding site" evidence="18">
    <location>
        <position position="71"/>
    </location>
    <ligand>
        <name>UDP-N-acetyl-alpha-D-glucosamine</name>
        <dbReference type="ChEBI" id="CHEBI:57705"/>
    </ligand>
</feature>
<dbReference type="GO" id="GO:0000287">
    <property type="term" value="F:magnesium ion binding"/>
    <property type="evidence" value="ECO:0007669"/>
    <property type="project" value="UniProtKB-UniRule"/>
</dbReference>
<dbReference type="GO" id="GO:0016020">
    <property type="term" value="C:membrane"/>
    <property type="evidence" value="ECO:0007669"/>
    <property type="project" value="GOC"/>
</dbReference>
<feature type="domain" description="MobA-like NTP transferase" evidence="19">
    <location>
        <begin position="4"/>
        <end position="140"/>
    </location>
</feature>
<dbReference type="STRING" id="465721.ACG33_15200"/>
<dbReference type="SUPFAM" id="SSF51161">
    <property type="entry name" value="Trimeric LpxA-like enzymes"/>
    <property type="match status" value="1"/>
</dbReference>
<sequence>MSIVVLAAGQGKRMKSDLPKVLQPLAGRPLLEHVLDSARTLQAETIHVVHGHGGEQVREALADAPVQWVLQAEQLGTGHAVAQAMPAIPDDHQVLILYGDVPLVRRETLVQLLSRCDERSIAVLTVELADPTGYGRVVRDAARNVVRIVEQKDANTKEQAIKEINTGLIAAPAAALRRWLAALKNDNAQGEYYLTDIIVMAAREGLRINAVIAPTEAEVMGVNDKIQLASLEAELRVQRARALMIEGATLVDPARTDIRGKVGVGRDVFIDVNCVLIGTVELGDRVHIGPNCYLKDCRIEADTRLHPNCVIDSATIGPRGSIGPFARLRPHSVLHEEVHIGNFVEVKNSDIGAGSKANHLTYLGDATLGRKVNVGAGTVTVNYDGANKWRTEIGDEAFIGSGAMLVAPVKVGAGANTGAGSTITRDAPAGKLTLARARQVTIDAWRRPVRKADTGKPGSEK</sequence>
<reference evidence="21 22" key="1">
    <citation type="submission" date="2015-06" db="EMBL/GenBank/DDBJ databases">
        <title>A Comprehensive Approach to Explore the Metabolic and Phylogenetic Diversity of Bacterial Steroid Degradation in the Environment: Testosterone as an Example.</title>
        <authorList>
            <person name="Yang F.-C."/>
            <person name="Chen Y.-L."/>
            <person name="Yu C.-P."/>
            <person name="Tang S.-L."/>
            <person name="Wang P.-H."/>
            <person name="Ismail W."/>
            <person name="Wang C.-H."/>
            <person name="Yang C.-Y."/>
            <person name="Chiang Y.-R."/>
        </authorList>
    </citation>
    <scope>NUCLEOTIDE SEQUENCE [LARGE SCALE GENOMIC DNA]</scope>
    <source>
        <strain evidence="21 22">DSM 18526</strain>
    </source>
</reference>
<comment type="catalytic activity">
    <reaction evidence="15 18">
        <text>alpha-D-glucosamine 1-phosphate + acetyl-CoA = N-acetyl-alpha-D-glucosamine 1-phosphate + CoA + H(+)</text>
        <dbReference type="Rhea" id="RHEA:13725"/>
        <dbReference type="ChEBI" id="CHEBI:15378"/>
        <dbReference type="ChEBI" id="CHEBI:57287"/>
        <dbReference type="ChEBI" id="CHEBI:57288"/>
        <dbReference type="ChEBI" id="CHEBI:57776"/>
        <dbReference type="ChEBI" id="CHEBI:58516"/>
        <dbReference type="EC" id="2.3.1.157"/>
    </reaction>
</comment>
<dbReference type="GO" id="GO:0005737">
    <property type="term" value="C:cytoplasm"/>
    <property type="evidence" value="ECO:0007669"/>
    <property type="project" value="UniProtKB-SubCell"/>
</dbReference>
<name>A0A127FER2_STEDE</name>
<dbReference type="InterPro" id="IPR038009">
    <property type="entry name" value="GlmU_C_LbH"/>
</dbReference>
<dbReference type="GO" id="GO:0008360">
    <property type="term" value="P:regulation of cell shape"/>
    <property type="evidence" value="ECO:0007669"/>
    <property type="project" value="UniProtKB-KW"/>
</dbReference>
<evidence type="ECO:0000256" key="12">
    <source>
        <dbReference type="ARBA" id="ARBA00023268"/>
    </source>
</evidence>
<evidence type="ECO:0000256" key="15">
    <source>
        <dbReference type="ARBA" id="ARBA00048247"/>
    </source>
</evidence>
<evidence type="ECO:0000256" key="13">
    <source>
        <dbReference type="ARBA" id="ARBA00023315"/>
    </source>
</evidence>
<keyword evidence="13 18" id="KW-0012">Acyltransferase</keyword>
<evidence type="ECO:0000256" key="7">
    <source>
        <dbReference type="ARBA" id="ARBA00022723"/>
    </source>
</evidence>
<dbReference type="Pfam" id="PF00132">
    <property type="entry name" value="Hexapep"/>
    <property type="match status" value="1"/>
</dbReference>
<comment type="function">
    <text evidence="17 18">Catalyzes the last two sequential reactions in the de novo biosynthetic pathway for UDP-N-acetylglucosamine (UDP-GlcNAc). The C-terminal domain catalyzes the transfer of acetyl group from acetyl coenzyme A to glucosamine-1-phosphate (GlcN-1-P) to produce N-acetylglucosamine-1-phosphate (GlcNAc-1-P), which is converted into UDP-GlcNAc by the transfer of uridine 5-monophosphate (from uridine 5-triphosphate), a reaction catalyzed by the N-terminal domain.</text>
</comment>
<proteinExistence type="inferred from homology"/>
<feature type="binding site" evidence="18">
    <location>
        <position position="376"/>
    </location>
    <ligand>
        <name>acetyl-CoA</name>
        <dbReference type="ChEBI" id="CHEBI:57288"/>
    </ligand>
</feature>
<feature type="binding site" evidence="18">
    <location>
        <begin position="98"/>
        <end position="100"/>
    </location>
    <ligand>
        <name>UDP-N-acetyl-alpha-D-glucosamine</name>
        <dbReference type="ChEBI" id="CHEBI:57705"/>
    </ligand>
</feature>
<gene>
    <name evidence="18 21" type="primary">glmU</name>
    <name evidence="21" type="ORF">ACG33_15200</name>
</gene>
<dbReference type="PATRIC" id="fig|465721.4.peg.3249"/>
<comment type="similarity">
    <text evidence="2 18">In the C-terminal section; belongs to the transferase hexapeptide repeat family.</text>
</comment>